<dbReference type="EMBL" id="VOAJ01003596">
    <property type="protein sequence ID" value="KAF0879460.1"/>
    <property type="molecule type" value="Genomic_DNA"/>
</dbReference>
<protein>
    <submittedName>
        <fullName evidence="3">GNLY protein</fullName>
    </submittedName>
</protein>
<evidence type="ECO:0000313" key="4">
    <source>
        <dbReference type="Proteomes" id="UP000475037"/>
    </source>
</evidence>
<sequence>SVSFCLRRDADAVSSPGLTFSGLTPEDHDLDMADSCQEEQFFQMLAQDIPQRCPGPRAAGVCREASVLGRAHLIPLLPMLLLQETIKHALSLVCRKILGNKKQCQELITKYDNKITQGIMNGKSSEEICVQLRKCSPKIGECGGASRVFPG</sequence>
<dbReference type="Gene3D" id="1.10.225.10">
    <property type="entry name" value="Saposin-like"/>
    <property type="match status" value="1"/>
</dbReference>
<gene>
    <name evidence="3" type="primary">Gnly</name>
    <name evidence="3" type="ORF">FOF47_R07845</name>
</gene>
<dbReference type="InterPro" id="IPR008139">
    <property type="entry name" value="SaposinB_dom"/>
</dbReference>
<reference evidence="3 4" key="1">
    <citation type="submission" date="2019-11" db="EMBL/GenBank/DDBJ databases">
        <authorList>
            <person name="Yang C."/>
            <person name="Li F."/>
        </authorList>
    </citation>
    <scope>NUCLEOTIDE SEQUENCE [LARGE SCALE GENOMIC DNA]</scope>
    <source>
        <strain evidence="3">KB4526</strain>
        <tissue evidence="3">Muscle</tissue>
    </source>
</reference>
<organism evidence="3 4">
    <name type="scientific">Crocuta crocuta</name>
    <name type="common">Spotted hyena</name>
    <dbReference type="NCBI Taxonomy" id="9678"/>
    <lineage>
        <taxon>Eukaryota</taxon>
        <taxon>Metazoa</taxon>
        <taxon>Chordata</taxon>
        <taxon>Craniata</taxon>
        <taxon>Vertebrata</taxon>
        <taxon>Euteleostomi</taxon>
        <taxon>Mammalia</taxon>
        <taxon>Eutheria</taxon>
        <taxon>Laurasiatheria</taxon>
        <taxon>Carnivora</taxon>
        <taxon>Feliformia</taxon>
        <taxon>Hyaenidae</taxon>
        <taxon>Crocuta</taxon>
    </lineage>
</organism>
<proteinExistence type="predicted"/>
<dbReference type="SUPFAM" id="SSF47862">
    <property type="entry name" value="Saposin"/>
    <property type="match status" value="1"/>
</dbReference>
<dbReference type="InterPro" id="IPR038847">
    <property type="entry name" value="Granulysin-like"/>
</dbReference>
<dbReference type="PANTHER" id="PTHR15541:SF2">
    <property type="entry name" value="GRANULYSIN"/>
    <property type="match status" value="1"/>
</dbReference>
<accession>A0A6G1AV48</accession>
<evidence type="ECO:0000256" key="1">
    <source>
        <dbReference type="ARBA" id="ARBA00023157"/>
    </source>
</evidence>
<dbReference type="GO" id="GO:0044194">
    <property type="term" value="C:cytolytic granule"/>
    <property type="evidence" value="ECO:0007669"/>
    <property type="project" value="TreeGrafter"/>
</dbReference>
<evidence type="ECO:0000259" key="2">
    <source>
        <dbReference type="PROSITE" id="PS50015"/>
    </source>
</evidence>
<feature type="domain" description="Saposin B-type" evidence="2">
    <location>
        <begin position="55"/>
        <end position="139"/>
    </location>
</feature>
<keyword evidence="1" id="KW-1015">Disulfide bond</keyword>
<name>A0A6G1AV48_CROCR</name>
<dbReference type="GO" id="GO:0042742">
    <property type="term" value="P:defense response to bacterium"/>
    <property type="evidence" value="ECO:0007669"/>
    <property type="project" value="InterPro"/>
</dbReference>
<comment type="caution">
    <text evidence="3">The sequence shown here is derived from an EMBL/GenBank/DDBJ whole genome shotgun (WGS) entry which is preliminary data.</text>
</comment>
<dbReference type="Proteomes" id="UP000475037">
    <property type="component" value="Unassembled WGS sequence"/>
</dbReference>
<dbReference type="AlphaFoldDB" id="A0A6G1AV48"/>
<dbReference type="PANTHER" id="PTHR15541">
    <property type="entry name" value="GRANULYSIN RELATED"/>
    <property type="match status" value="1"/>
</dbReference>
<feature type="non-terminal residue" evidence="3">
    <location>
        <position position="151"/>
    </location>
</feature>
<keyword evidence="4" id="KW-1185">Reference proteome</keyword>
<dbReference type="PROSITE" id="PS50015">
    <property type="entry name" value="SAP_B"/>
    <property type="match status" value="1"/>
</dbReference>
<dbReference type="GO" id="GO:0031640">
    <property type="term" value="P:killing of cells of another organism"/>
    <property type="evidence" value="ECO:0007669"/>
    <property type="project" value="TreeGrafter"/>
</dbReference>
<dbReference type="InterPro" id="IPR011001">
    <property type="entry name" value="Saposin-like"/>
</dbReference>
<feature type="non-terminal residue" evidence="3">
    <location>
        <position position="1"/>
    </location>
</feature>
<evidence type="ECO:0000313" key="3">
    <source>
        <dbReference type="EMBL" id="KAF0879460.1"/>
    </source>
</evidence>
<dbReference type="GO" id="GO:0061844">
    <property type="term" value="P:antimicrobial humoral immune response mediated by antimicrobial peptide"/>
    <property type="evidence" value="ECO:0007669"/>
    <property type="project" value="TreeGrafter"/>
</dbReference>